<dbReference type="SUPFAM" id="SSF53756">
    <property type="entry name" value="UDP-Glycosyltransferase/glycogen phosphorylase"/>
    <property type="match status" value="1"/>
</dbReference>
<name>A0A8J9UGJ5_9NEOP</name>
<dbReference type="Gene3D" id="3.40.50.2000">
    <property type="entry name" value="Glycogen Phosphorylase B"/>
    <property type="match status" value="1"/>
</dbReference>
<dbReference type="FunFam" id="3.40.50.2000:FF:000050">
    <property type="entry name" value="UDP-glucuronosyltransferase"/>
    <property type="match status" value="1"/>
</dbReference>
<protein>
    <recommendedName>
        <fullName evidence="5">UDP-glucuronosyltransferase</fullName>
        <ecNumber evidence="5">2.4.1.17</ecNumber>
    </recommendedName>
</protein>
<evidence type="ECO:0000313" key="6">
    <source>
        <dbReference type="EMBL" id="CAH0718849.1"/>
    </source>
</evidence>
<dbReference type="EC" id="2.4.1.17" evidence="5"/>
<keyword evidence="5" id="KW-1133">Transmembrane helix</keyword>
<dbReference type="PANTHER" id="PTHR48043">
    <property type="entry name" value="EG:EG0003.4 PROTEIN-RELATED"/>
    <property type="match status" value="1"/>
</dbReference>
<keyword evidence="7" id="KW-1185">Reference proteome</keyword>
<keyword evidence="5" id="KW-0812">Transmembrane</keyword>
<comment type="similarity">
    <text evidence="1 4">Belongs to the UDP-glycosyltransferase family.</text>
</comment>
<dbReference type="InterPro" id="IPR050271">
    <property type="entry name" value="UDP-glycosyltransferase"/>
</dbReference>
<evidence type="ECO:0000256" key="4">
    <source>
        <dbReference type="RuleBase" id="RU003718"/>
    </source>
</evidence>
<keyword evidence="3 4" id="KW-0808">Transferase</keyword>
<dbReference type="Pfam" id="PF00201">
    <property type="entry name" value="UDPGT"/>
    <property type="match status" value="1"/>
</dbReference>
<reference evidence="6" key="1">
    <citation type="submission" date="2021-12" db="EMBL/GenBank/DDBJ databases">
        <authorList>
            <person name="Martin H S."/>
        </authorList>
    </citation>
    <scope>NUCLEOTIDE SEQUENCE</scope>
</reference>
<evidence type="ECO:0000256" key="2">
    <source>
        <dbReference type="ARBA" id="ARBA00022676"/>
    </source>
</evidence>
<gene>
    <name evidence="6" type="ORF">BINO364_LOCUS5260</name>
</gene>
<dbReference type="GO" id="GO:0016020">
    <property type="term" value="C:membrane"/>
    <property type="evidence" value="ECO:0007669"/>
    <property type="project" value="UniProtKB-SubCell"/>
</dbReference>
<evidence type="ECO:0000256" key="5">
    <source>
        <dbReference type="RuleBase" id="RU362059"/>
    </source>
</evidence>
<dbReference type="EMBL" id="OV170233">
    <property type="protein sequence ID" value="CAH0718849.1"/>
    <property type="molecule type" value="Genomic_DNA"/>
</dbReference>
<proteinExistence type="inferred from homology"/>
<keyword evidence="5" id="KW-0472">Membrane</keyword>
<evidence type="ECO:0000313" key="7">
    <source>
        <dbReference type="Proteomes" id="UP000838878"/>
    </source>
</evidence>
<dbReference type="PROSITE" id="PS00375">
    <property type="entry name" value="UDPGT"/>
    <property type="match status" value="1"/>
</dbReference>
<dbReference type="InterPro" id="IPR035595">
    <property type="entry name" value="UDP_glycos_trans_CS"/>
</dbReference>
<comment type="subcellular location">
    <subcellularLocation>
        <location evidence="5">Membrane</location>
        <topology evidence="5">Single-pass membrane protein</topology>
    </subcellularLocation>
</comment>
<dbReference type="GO" id="GO:0015020">
    <property type="term" value="F:glucuronosyltransferase activity"/>
    <property type="evidence" value="ECO:0007669"/>
    <property type="project" value="UniProtKB-EC"/>
</dbReference>
<dbReference type="AlphaFoldDB" id="A0A8J9UGJ5"/>
<feature type="non-terminal residue" evidence="6">
    <location>
        <position position="492"/>
    </location>
</feature>
<sequence length="492" mass="56013">MSFQTLFQELSLRGHSVTVINNFPDKDPPKNLSFINMNASQRHNFTALSEFEKYNPFFSVFFNFYAHFTKGPQNTKEDCESFFANENIKAIRDKGDKFDVIFVEQFISDCGLVYAAVFYDAPIIGITSHTLLPWAYTRLGIPFDVGSDAFYFSNAGTNPPLHKKFQSFLMNTYANTIGRWQLNSVIYQVFNQYLPNITFDIERIAKERMVMMFSNQHHSVTGARLLAPRVLEIGGMHIKKSNTIPKSIQKILSTAEHGVVYVSFGSNLKASTMSKHKFQQFLDAFRKNPQKVLWKLENATLPPGHDHVFLYEWFPQLDILCHPKVLAFISHGGMLSVSEAAHCGKPILAIPFFGDQFSNAAAVVDSGLGLTIHFKDVTAENLADAIKSLTSSRMQNNAKRVSTLWHDRPMNVMDSAIYWTEYVARHKDVASLPTTNKYWFESSLLDVYSVLLALLIVLYLIVYFILKIVYLVMVMLLGVLVTKEIKDKKKRA</sequence>
<dbReference type="CDD" id="cd03784">
    <property type="entry name" value="GT1_Gtf-like"/>
    <property type="match status" value="1"/>
</dbReference>
<dbReference type="Proteomes" id="UP000838878">
    <property type="component" value="Chromosome 13"/>
</dbReference>
<evidence type="ECO:0000256" key="1">
    <source>
        <dbReference type="ARBA" id="ARBA00009995"/>
    </source>
</evidence>
<accession>A0A8J9UGJ5</accession>
<evidence type="ECO:0000256" key="3">
    <source>
        <dbReference type="ARBA" id="ARBA00022679"/>
    </source>
</evidence>
<organism evidence="6 7">
    <name type="scientific">Brenthis ino</name>
    <name type="common">lesser marbled fritillary</name>
    <dbReference type="NCBI Taxonomy" id="405034"/>
    <lineage>
        <taxon>Eukaryota</taxon>
        <taxon>Metazoa</taxon>
        <taxon>Ecdysozoa</taxon>
        <taxon>Arthropoda</taxon>
        <taxon>Hexapoda</taxon>
        <taxon>Insecta</taxon>
        <taxon>Pterygota</taxon>
        <taxon>Neoptera</taxon>
        <taxon>Endopterygota</taxon>
        <taxon>Lepidoptera</taxon>
        <taxon>Glossata</taxon>
        <taxon>Ditrysia</taxon>
        <taxon>Papilionoidea</taxon>
        <taxon>Nymphalidae</taxon>
        <taxon>Heliconiinae</taxon>
        <taxon>Argynnini</taxon>
        <taxon>Brenthis</taxon>
    </lineage>
</organism>
<dbReference type="PANTHER" id="PTHR48043:SF114">
    <property type="entry name" value="IP04436P-RELATED"/>
    <property type="match status" value="1"/>
</dbReference>
<dbReference type="InterPro" id="IPR002213">
    <property type="entry name" value="UDP_glucos_trans"/>
</dbReference>
<comment type="catalytic activity">
    <reaction evidence="5">
        <text>glucuronate acceptor + UDP-alpha-D-glucuronate = acceptor beta-D-glucuronoside + UDP + H(+)</text>
        <dbReference type="Rhea" id="RHEA:21032"/>
        <dbReference type="ChEBI" id="CHEBI:15378"/>
        <dbReference type="ChEBI" id="CHEBI:58052"/>
        <dbReference type="ChEBI" id="CHEBI:58223"/>
        <dbReference type="ChEBI" id="CHEBI:132367"/>
        <dbReference type="ChEBI" id="CHEBI:132368"/>
        <dbReference type="EC" id="2.4.1.17"/>
    </reaction>
</comment>
<dbReference type="OrthoDB" id="5835829at2759"/>
<keyword evidence="2 4" id="KW-0328">Glycosyltransferase</keyword>
<feature type="transmembrane region" description="Helical" evidence="5">
    <location>
        <begin position="450"/>
        <end position="481"/>
    </location>
</feature>